<dbReference type="GO" id="GO:0042597">
    <property type="term" value="C:periplasmic space"/>
    <property type="evidence" value="ECO:0007669"/>
    <property type="project" value="UniProtKB-SubCell"/>
</dbReference>
<comment type="caution">
    <text evidence="6">The sequence shown here is derived from an EMBL/GenBank/DDBJ whole genome shotgun (WGS) entry which is preliminary data.</text>
</comment>
<dbReference type="EMBL" id="VSDO01000002">
    <property type="protein sequence ID" value="TYA13480.1"/>
    <property type="molecule type" value="Genomic_DNA"/>
</dbReference>
<evidence type="ECO:0000313" key="6">
    <source>
        <dbReference type="EMBL" id="TYA13480.1"/>
    </source>
</evidence>
<dbReference type="Pfam" id="PF07940">
    <property type="entry name" value="Hepar_II_III_C"/>
    <property type="match status" value="1"/>
</dbReference>
<dbReference type="Proteomes" id="UP000325218">
    <property type="component" value="Unassembled WGS sequence"/>
</dbReference>
<dbReference type="InterPro" id="IPR012480">
    <property type="entry name" value="Hepar_II_III_C"/>
</dbReference>
<keyword evidence="2" id="KW-0732">Signal</keyword>
<protein>
    <recommendedName>
        <fullName evidence="5">Heparinase II/III-like C-terminal domain-containing protein</fullName>
    </recommendedName>
</protein>
<comment type="subcellular location">
    <subcellularLocation>
        <location evidence="1">Periplasm</location>
    </subcellularLocation>
</comment>
<accession>A0A5D0CUY7</accession>
<proteinExistence type="predicted"/>
<dbReference type="RefSeq" id="WP_148452197.1">
    <property type="nucleotide sequence ID" value="NZ_VSDO01000002.1"/>
</dbReference>
<dbReference type="OrthoDB" id="2483493at2"/>
<dbReference type="Gene3D" id="2.70.98.70">
    <property type="match status" value="1"/>
</dbReference>
<evidence type="ECO:0000259" key="5">
    <source>
        <dbReference type="Pfam" id="PF07940"/>
    </source>
</evidence>
<organism evidence="6 7">
    <name type="scientific">Paenibacillus faecis</name>
    <dbReference type="NCBI Taxonomy" id="862114"/>
    <lineage>
        <taxon>Bacteria</taxon>
        <taxon>Bacillati</taxon>
        <taxon>Bacillota</taxon>
        <taxon>Bacilli</taxon>
        <taxon>Bacillales</taxon>
        <taxon>Paenibacillaceae</taxon>
        <taxon>Paenibacillus</taxon>
    </lineage>
</organism>
<evidence type="ECO:0000256" key="4">
    <source>
        <dbReference type="ARBA" id="ARBA00023239"/>
    </source>
</evidence>
<evidence type="ECO:0000256" key="2">
    <source>
        <dbReference type="ARBA" id="ARBA00022729"/>
    </source>
</evidence>
<feature type="domain" description="Heparinase II/III-like C-terminal" evidence="5">
    <location>
        <begin position="549"/>
        <end position="632"/>
    </location>
</feature>
<dbReference type="InterPro" id="IPR008929">
    <property type="entry name" value="Chondroitin_lyas"/>
</dbReference>
<reference evidence="6 7" key="1">
    <citation type="submission" date="2019-08" db="EMBL/GenBank/DDBJ databases">
        <title>Genome sequencing of Paenibacillus faecis DSM 23593(T).</title>
        <authorList>
            <person name="Kook J.-K."/>
            <person name="Park S.-N."/>
            <person name="Lim Y.K."/>
        </authorList>
    </citation>
    <scope>NUCLEOTIDE SEQUENCE [LARGE SCALE GENOMIC DNA]</scope>
    <source>
        <strain evidence="6 7">DSM 23593</strain>
    </source>
</reference>
<dbReference type="AlphaFoldDB" id="A0A5D0CUY7"/>
<evidence type="ECO:0000256" key="1">
    <source>
        <dbReference type="ARBA" id="ARBA00004418"/>
    </source>
</evidence>
<keyword evidence="7" id="KW-1185">Reference proteome</keyword>
<sequence>MKLQSGEDPGWGWHGGWISAEEVEAMRQRVGRHPALRQEYERQKELSERFAAEAMKAPLAEQANERTQPFVFRVPEGARYLKISIHVAGQGSARIRELRVTHSQRGLPVQLGNANFAQGLACWRADVKEGGRLELQPVPANAAALQPSGVTPASGTDANHSAAQAQMVRIVNTHEEADTVLHYETPIPVREGDHYSVQVTLGLEAPLTIGVYSEVHFSDDQGNPLGDAFLSSPPFNRATPTPWVYFLEAAGADANRFMLEGDVASAERCKQKLLYMLYDIIPGMGIFKETGWHDDDIYGAVHIGRGLAVLSVIYRQIAPSGVFDEEETAMLLAYFRYIAKLMMDTGYYRFDLEEFPDEKGGMRSNWNADRATGLGVYALLFPEERKSEAYLKHALSVVDWQLEHVVDETGAWPENIRYHGAVLHRYFLFFALLKRFKGSDYFRHPKVKSMYRFLIGTAVSPDRIQAGTDGAPVMLTPAVGDANVQEHWFRLLVYAAPFYRETAPKLAGEMMWAWRRGGSPVRDSGAFPYPLAPLWFADPDLPEEAPELRSVQYPGMGYVIFRNPEGPIRFEHYAIYEASSLTYHAHHDEGHFSIWCDQVPLALDSGTGGYYNGDRHWYLSSAAHNVVQFADAPGTWRETPLRSQCEQVLFSAELDRVVSRIPDPTVESYRRHFAFIKAGLEVYVIWDHIRGDAARVWNLHTLSTDAEIGAQHIAARCLGGMRLSAVIAEPRLPWIETDQGALAGNYPLPAQQYFRVHGRSTGDFLIVLHPHRDAEPPVHVEAVPLEHPSPEVRCYKIVHADGAWCAVVVNGAPCSFTLNLDTLALGPMRLPDGQTQPIGGKLDGSLLEMEAETFCILLPQA</sequence>
<evidence type="ECO:0000256" key="3">
    <source>
        <dbReference type="ARBA" id="ARBA00022764"/>
    </source>
</evidence>
<keyword evidence="4" id="KW-0456">Lyase</keyword>
<dbReference type="PANTHER" id="PTHR39210">
    <property type="entry name" value="HEPARIN-SULFATE LYASE"/>
    <property type="match status" value="1"/>
</dbReference>
<name>A0A5D0CUY7_9BACL</name>
<dbReference type="GO" id="GO:0016829">
    <property type="term" value="F:lyase activity"/>
    <property type="evidence" value="ECO:0007669"/>
    <property type="project" value="UniProtKB-KW"/>
</dbReference>
<dbReference type="Gene3D" id="1.50.10.100">
    <property type="entry name" value="Chondroitin AC/alginate lyase"/>
    <property type="match status" value="1"/>
</dbReference>
<dbReference type="SUPFAM" id="SSF48230">
    <property type="entry name" value="Chondroitin AC/alginate lyase"/>
    <property type="match status" value="1"/>
</dbReference>
<dbReference type="PANTHER" id="PTHR39210:SF1">
    <property type="entry name" value="HEPARIN-SULFATE LYASE"/>
    <property type="match status" value="1"/>
</dbReference>
<gene>
    <name evidence="6" type="ORF">FRY98_12565</name>
</gene>
<evidence type="ECO:0000313" key="7">
    <source>
        <dbReference type="Proteomes" id="UP000325218"/>
    </source>
</evidence>
<keyword evidence="3" id="KW-0574">Periplasm</keyword>